<dbReference type="EMBL" id="LAZR01015747">
    <property type="protein sequence ID" value="KKM07545.1"/>
    <property type="molecule type" value="Genomic_DNA"/>
</dbReference>
<dbReference type="PANTHER" id="PTHR42210:SF1">
    <property type="entry name" value="DNA POLYMERASE II LARGE SUBUNIT"/>
    <property type="match status" value="1"/>
</dbReference>
<dbReference type="InterPro" id="IPR004475">
    <property type="entry name" value="PolC_DP2"/>
</dbReference>
<dbReference type="Pfam" id="PF24846">
    <property type="entry name" value="PolC_DP2_cat"/>
    <property type="match status" value="1"/>
</dbReference>
<feature type="non-terminal residue" evidence="2">
    <location>
        <position position="1"/>
    </location>
</feature>
<accession>A0A0F9H910</accession>
<evidence type="ECO:0000313" key="2">
    <source>
        <dbReference type="EMBL" id="KKM07545.1"/>
    </source>
</evidence>
<protein>
    <recommendedName>
        <fullName evidence="1">DNA polymerase II large subunit DP2 catalytic domain-containing protein</fullName>
    </recommendedName>
</protein>
<feature type="domain" description="DNA polymerase II large subunit DP2 catalytic" evidence="1">
    <location>
        <begin position="2"/>
        <end position="160"/>
    </location>
</feature>
<dbReference type="PANTHER" id="PTHR42210">
    <property type="entry name" value="DNA POLYMERASE II LARGE SUBUNIT"/>
    <property type="match status" value="1"/>
</dbReference>
<name>A0A0F9H910_9ZZZZ</name>
<sequence>GVCMAPHNCAGVICRIIGFSGAQGLFASPYMHAAIRRDCDGDEAAIMLLMDVLLNFSLEFLPKHRGGTQDAPLVLNTKIDAGEVDDQIMDFEVTNEYPLELYKLSQERKHSSKIKIPDIKEILKQNKDPFVNLGFTHDTSNFNDGVVCSSYKSLSTMKEKVLHQMELVERIRAADTSDTARLIIEKHFIKDIKGNLRSFSTQQFRCVNCNEILRRPPLSGKCTSCNGKIIFTIHEGGIKKYLEPALDLASKYNLSIYMKQNLELIKRYIESIFGREKEKQEALHKWF</sequence>
<evidence type="ECO:0000259" key="1">
    <source>
        <dbReference type="Pfam" id="PF24846"/>
    </source>
</evidence>
<comment type="caution">
    <text evidence="2">The sequence shown here is derived from an EMBL/GenBank/DDBJ whole genome shotgun (WGS) entry which is preliminary data.</text>
</comment>
<dbReference type="GO" id="GO:0006260">
    <property type="term" value="P:DNA replication"/>
    <property type="evidence" value="ECO:0007669"/>
    <property type="project" value="InterPro"/>
</dbReference>
<gene>
    <name evidence="2" type="ORF">LCGC14_1732870</name>
</gene>
<dbReference type="GO" id="GO:0003677">
    <property type="term" value="F:DNA binding"/>
    <property type="evidence" value="ECO:0007669"/>
    <property type="project" value="InterPro"/>
</dbReference>
<reference evidence="2" key="1">
    <citation type="journal article" date="2015" name="Nature">
        <title>Complex archaea that bridge the gap between prokaryotes and eukaryotes.</title>
        <authorList>
            <person name="Spang A."/>
            <person name="Saw J.H."/>
            <person name="Jorgensen S.L."/>
            <person name="Zaremba-Niedzwiedzka K."/>
            <person name="Martijn J."/>
            <person name="Lind A.E."/>
            <person name="van Eijk R."/>
            <person name="Schleper C."/>
            <person name="Guy L."/>
            <person name="Ettema T.J."/>
        </authorList>
    </citation>
    <scope>NUCLEOTIDE SEQUENCE</scope>
</reference>
<dbReference type="AlphaFoldDB" id="A0A0F9H910"/>
<organism evidence="2">
    <name type="scientific">marine sediment metagenome</name>
    <dbReference type="NCBI Taxonomy" id="412755"/>
    <lineage>
        <taxon>unclassified sequences</taxon>
        <taxon>metagenomes</taxon>
        <taxon>ecological metagenomes</taxon>
    </lineage>
</organism>
<dbReference type="GO" id="GO:0003887">
    <property type="term" value="F:DNA-directed DNA polymerase activity"/>
    <property type="evidence" value="ECO:0007669"/>
    <property type="project" value="InterPro"/>
</dbReference>
<proteinExistence type="predicted"/>
<dbReference type="InterPro" id="IPR056172">
    <property type="entry name" value="PolC_DP2_cat_dom"/>
</dbReference>